<protein>
    <recommendedName>
        <fullName evidence="3">DUF4279 domain-containing protein</fullName>
    </recommendedName>
</protein>
<dbReference type="eggNOG" id="ENOG50343WF">
    <property type="taxonomic scope" value="Bacteria"/>
</dbReference>
<dbReference type="Pfam" id="PF14106">
    <property type="entry name" value="DUF4279"/>
    <property type="match status" value="1"/>
</dbReference>
<dbReference type="HOGENOM" id="CLU_1893698_0_0_6"/>
<evidence type="ECO:0000313" key="2">
    <source>
        <dbReference type="Proteomes" id="UP000001062"/>
    </source>
</evidence>
<dbReference type="EMBL" id="CP002583">
    <property type="protein sequence ID" value="ADZ92035.1"/>
    <property type="molecule type" value="Genomic_DNA"/>
</dbReference>
<dbReference type="InterPro" id="IPR025459">
    <property type="entry name" value="DUF4279"/>
</dbReference>
<evidence type="ECO:0008006" key="3">
    <source>
        <dbReference type="Google" id="ProtNLM"/>
    </source>
</evidence>
<accession>F2JZ57</accession>
<gene>
    <name evidence="1" type="ordered locus">Marme_2812</name>
</gene>
<name>F2JZ57_MARM1</name>
<dbReference type="AlphaFoldDB" id="F2JZ57"/>
<dbReference type="Proteomes" id="UP000001062">
    <property type="component" value="Chromosome"/>
</dbReference>
<proteinExistence type="predicted"/>
<sequence length="134" mass="15440">MEEELYFDNSATLRIFSETKIDFEEIEKTLGITPTSKHKKGERRGAKTPPYKHDMWSLESGLKEEESLEKHLLALWGILKPHKEYLLTLKETAKIDVFCGYRSNNHIAGVDLSHQALELFSELKIDFSLSIITT</sequence>
<dbReference type="RefSeq" id="WP_013661938.1">
    <property type="nucleotide sequence ID" value="NC_015276.1"/>
</dbReference>
<dbReference type="OrthoDB" id="7597094at2"/>
<organism evidence="1 2">
    <name type="scientific">Marinomonas mediterranea (strain ATCC 700492 / JCM 21426 / NBRC 103028 / MMB-1)</name>
    <dbReference type="NCBI Taxonomy" id="717774"/>
    <lineage>
        <taxon>Bacteria</taxon>
        <taxon>Pseudomonadati</taxon>
        <taxon>Pseudomonadota</taxon>
        <taxon>Gammaproteobacteria</taxon>
        <taxon>Oceanospirillales</taxon>
        <taxon>Oceanospirillaceae</taxon>
        <taxon>Marinomonas</taxon>
    </lineage>
</organism>
<keyword evidence="2" id="KW-1185">Reference proteome</keyword>
<evidence type="ECO:0000313" key="1">
    <source>
        <dbReference type="EMBL" id="ADZ92035.1"/>
    </source>
</evidence>
<dbReference type="KEGG" id="mme:Marme_2812"/>
<reference evidence="1 2" key="1">
    <citation type="journal article" date="2012" name="Stand. Genomic Sci.">
        <title>Complete genome sequence of the melanogenic marine bacterium Marinomonas mediterranea type strain (MMB-1(T)).</title>
        <authorList>
            <person name="Lucas-Elio P."/>
            <person name="Goodwin L."/>
            <person name="Woyke T."/>
            <person name="Pitluck S."/>
            <person name="Nolan M."/>
            <person name="Kyrpides N.C."/>
            <person name="Detter J.C."/>
            <person name="Copeland A."/>
            <person name="Teshima H."/>
            <person name="Bruce D."/>
            <person name="Detter C."/>
            <person name="Tapia R."/>
            <person name="Han S."/>
            <person name="Land M.L."/>
            <person name="Ivanova N."/>
            <person name="Mikhailova N."/>
            <person name="Johnston A.W."/>
            <person name="Sanchez-Amat A."/>
        </authorList>
    </citation>
    <scope>NUCLEOTIDE SEQUENCE [LARGE SCALE GENOMIC DNA]</scope>
    <source>
        <strain evidence="2">ATCC 700492 / JCM 21426 / NBRC 103028 / MMB-1</strain>
    </source>
</reference>
<dbReference type="PATRIC" id="fig|717774.3.peg.2894"/>